<dbReference type="EMBL" id="MU277193">
    <property type="protein sequence ID" value="KAI0066243.1"/>
    <property type="molecule type" value="Genomic_DNA"/>
</dbReference>
<sequence length="186" mass="20282">MAGAPVIINSPNSAQFRPGLEIKDMMGTWYVTHSTLPLWKNKKDVTISYTPVDAPSTSSPLQFDDVVEYRAQSSPASAKRSRVVGVDTLDTASRDAAPTRFKWRGKGLLMIASSRWQLLGYGPSWAVTYFEKTLFTPAGLDIYARTAQGLSEDLVQDIKKGLTAVGGDVGILAESLFEVHRSQEAA</sequence>
<accession>A0ACB8TCC0</accession>
<gene>
    <name evidence="1" type="ORF">BV25DRAFT_1520346</name>
</gene>
<comment type="caution">
    <text evidence="1">The sequence shown here is derived from an EMBL/GenBank/DDBJ whole genome shotgun (WGS) entry which is preliminary data.</text>
</comment>
<proteinExistence type="predicted"/>
<keyword evidence="2" id="KW-1185">Reference proteome</keyword>
<protein>
    <submittedName>
        <fullName evidence="1">Uncharacterized protein</fullName>
    </submittedName>
</protein>
<dbReference type="Proteomes" id="UP000814140">
    <property type="component" value="Unassembled WGS sequence"/>
</dbReference>
<evidence type="ECO:0000313" key="1">
    <source>
        <dbReference type="EMBL" id="KAI0066243.1"/>
    </source>
</evidence>
<reference evidence="1" key="2">
    <citation type="journal article" date="2022" name="New Phytol.">
        <title>Evolutionary transition to the ectomycorrhizal habit in the genomes of a hyperdiverse lineage of mushroom-forming fungi.</title>
        <authorList>
            <person name="Looney B."/>
            <person name="Miyauchi S."/>
            <person name="Morin E."/>
            <person name="Drula E."/>
            <person name="Courty P.E."/>
            <person name="Kohler A."/>
            <person name="Kuo A."/>
            <person name="LaButti K."/>
            <person name="Pangilinan J."/>
            <person name="Lipzen A."/>
            <person name="Riley R."/>
            <person name="Andreopoulos W."/>
            <person name="He G."/>
            <person name="Johnson J."/>
            <person name="Nolan M."/>
            <person name="Tritt A."/>
            <person name="Barry K.W."/>
            <person name="Grigoriev I.V."/>
            <person name="Nagy L.G."/>
            <person name="Hibbett D."/>
            <person name="Henrissat B."/>
            <person name="Matheny P.B."/>
            <person name="Labbe J."/>
            <person name="Martin F.M."/>
        </authorList>
    </citation>
    <scope>NUCLEOTIDE SEQUENCE</scope>
    <source>
        <strain evidence="1">HHB10654</strain>
    </source>
</reference>
<reference evidence="1" key="1">
    <citation type="submission" date="2021-03" db="EMBL/GenBank/DDBJ databases">
        <authorList>
            <consortium name="DOE Joint Genome Institute"/>
            <person name="Ahrendt S."/>
            <person name="Looney B.P."/>
            <person name="Miyauchi S."/>
            <person name="Morin E."/>
            <person name="Drula E."/>
            <person name="Courty P.E."/>
            <person name="Chicoki N."/>
            <person name="Fauchery L."/>
            <person name="Kohler A."/>
            <person name="Kuo A."/>
            <person name="Labutti K."/>
            <person name="Pangilinan J."/>
            <person name="Lipzen A."/>
            <person name="Riley R."/>
            <person name="Andreopoulos W."/>
            <person name="He G."/>
            <person name="Johnson J."/>
            <person name="Barry K.W."/>
            <person name="Grigoriev I.V."/>
            <person name="Nagy L."/>
            <person name="Hibbett D."/>
            <person name="Henrissat B."/>
            <person name="Matheny P.B."/>
            <person name="Labbe J."/>
            <person name="Martin F."/>
        </authorList>
    </citation>
    <scope>NUCLEOTIDE SEQUENCE</scope>
    <source>
        <strain evidence="1">HHB10654</strain>
    </source>
</reference>
<evidence type="ECO:0000313" key="2">
    <source>
        <dbReference type="Proteomes" id="UP000814140"/>
    </source>
</evidence>
<organism evidence="1 2">
    <name type="scientific">Artomyces pyxidatus</name>
    <dbReference type="NCBI Taxonomy" id="48021"/>
    <lineage>
        <taxon>Eukaryota</taxon>
        <taxon>Fungi</taxon>
        <taxon>Dikarya</taxon>
        <taxon>Basidiomycota</taxon>
        <taxon>Agaricomycotina</taxon>
        <taxon>Agaricomycetes</taxon>
        <taxon>Russulales</taxon>
        <taxon>Auriscalpiaceae</taxon>
        <taxon>Artomyces</taxon>
    </lineage>
</organism>
<name>A0ACB8TCC0_9AGAM</name>